<evidence type="ECO:0000313" key="2">
    <source>
        <dbReference type="EMBL" id="KAE9398283.1"/>
    </source>
</evidence>
<reference evidence="2" key="1">
    <citation type="journal article" date="2019" name="Environ. Microbiol.">
        <title>Fungal ecological strategies reflected in gene transcription - a case study of two litter decomposers.</title>
        <authorList>
            <person name="Barbi F."/>
            <person name="Kohler A."/>
            <person name="Barry K."/>
            <person name="Baskaran P."/>
            <person name="Daum C."/>
            <person name="Fauchery L."/>
            <person name="Ihrmark K."/>
            <person name="Kuo A."/>
            <person name="LaButti K."/>
            <person name="Lipzen A."/>
            <person name="Morin E."/>
            <person name="Grigoriev I.V."/>
            <person name="Henrissat B."/>
            <person name="Lindahl B."/>
            <person name="Martin F."/>
        </authorList>
    </citation>
    <scope>NUCLEOTIDE SEQUENCE</scope>
    <source>
        <strain evidence="2">JB14</strain>
    </source>
</reference>
<feature type="chain" id="PRO_5025610122" evidence="1">
    <location>
        <begin position="36"/>
        <end position="88"/>
    </location>
</feature>
<evidence type="ECO:0000256" key="1">
    <source>
        <dbReference type="SAM" id="SignalP"/>
    </source>
</evidence>
<dbReference type="OrthoDB" id="3268424at2759"/>
<gene>
    <name evidence="2" type="ORF">BT96DRAFT_822213</name>
</gene>
<dbReference type="Proteomes" id="UP000799118">
    <property type="component" value="Unassembled WGS sequence"/>
</dbReference>
<keyword evidence="1" id="KW-0732">Signal</keyword>
<accession>A0A6A4HJW0</accession>
<feature type="signal peptide" evidence="1">
    <location>
        <begin position="1"/>
        <end position="35"/>
    </location>
</feature>
<organism evidence="2 3">
    <name type="scientific">Gymnopus androsaceus JB14</name>
    <dbReference type="NCBI Taxonomy" id="1447944"/>
    <lineage>
        <taxon>Eukaryota</taxon>
        <taxon>Fungi</taxon>
        <taxon>Dikarya</taxon>
        <taxon>Basidiomycota</taxon>
        <taxon>Agaricomycotina</taxon>
        <taxon>Agaricomycetes</taxon>
        <taxon>Agaricomycetidae</taxon>
        <taxon>Agaricales</taxon>
        <taxon>Marasmiineae</taxon>
        <taxon>Omphalotaceae</taxon>
        <taxon>Gymnopus</taxon>
    </lineage>
</organism>
<keyword evidence="3" id="KW-1185">Reference proteome</keyword>
<name>A0A6A4HJW0_9AGAR</name>
<dbReference type="EMBL" id="ML769485">
    <property type="protein sequence ID" value="KAE9398283.1"/>
    <property type="molecule type" value="Genomic_DNA"/>
</dbReference>
<protein>
    <submittedName>
        <fullName evidence="2">Uncharacterized protein</fullName>
    </submittedName>
</protein>
<sequence>MRKPFTVWVSIYCLRQLKVILELFDLFSICSYTEGVWLASSVDVECNFSGGRCQVNFMQTNMSHDIFKSSMALGSWCNAPFYDIHEAI</sequence>
<dbReference type="AlphaFoldDB" id="A0A6A4HJW0"/>
<evidence type="ECO:0000313" key="3">
    <source>
        <dbReference type="Proteomes" id="UP000799118"/>
    </source>
</evidence>
<proteinExistence type="predicted"/>